<dbReference type="PANTHER" id="PTHR35535:SF1">
    <property type="entry name" value="HEAT SHOCK PROTEIN HSLJ"/>
    <property type="match status" value="1"/>
</dbReference>
<dbReference type="InterPro" id="IPR038670">
    <property type="entry name" value="HslJ-like_sf"/>
</dbReference>
<dbReference type="EMBL" id="RCZI01000002">
    <property type="protein sequence ID" value="TPG29008.1"/>
    <property type="molecule type" value="Genomic_DNA"/>
</dbReference>
<dbReference type="InterPro" id="IPR053147">
    <property type="entry name" value="Hsp_HslJ-like"/>
</dbReference>
<dbReference type="Gene3D" id="2.40.128.270">
    <property type="match status" value="1"/>
</dbReference>
<evidence type="ECO:0000313" key="3">
    <source>
        <dbReference type="EMBL" id="TPG29008.1"/>
    </source>
</evidence>
<organism evidence="3 4">
    <name type="scientific">Variovorax guangxiensis</name>
    <dbReference type="NCBI Taxonomy" id="1775474"/>
    <lineage>
        <taxon>Bacteria</taxon>
        <taxon>Pseudomonadati</taxon>
        <taxon>Pseudomonadota</taxon>
        <taxon>Betaproteobacteria</taxon>
        <taxon>Burkholderiales</taxon>
        <taxon>Comamonadaceae</taxon>
        <taxon>Variovorax</taxon>
    </lineage>
</organism>
<accession>A0A502DU89</accession>
<gene>
    <name evidence="3" type="ORF">EAH82_09560</name>
</gene>
<feature type="signal peptide" evidence="1">
    <location>
        <begin position="1"/>
        <end position="23"/>
    </location>
</feature>
<dbReference type="OrthoDB" id="5348860at2"/>
<reference evidence="3 4" key="1">
    <citation type="journal article" date="2019" name="Environ. Microbiol.">
        <title>Species interactions and distinct microbial communities in high Arctic permafrost affected cryosols are associated with the CH4 and CO2 gas fluxes.</title>
        <authorList>
            <person name="Altshuler I."/>
            <person name="Hamel J."/>
            <person name="Turney S."/>
            <person name="Magnuson E."/>
            <person name="Levesque R."/>
            <person name="Greer C."/>
            <person name="Whyte L.G."/>
        </authorList>
    </citation>
    <scope>NUCLEOTIDE SEQUENCE [LARGE SCALE GENOMIC DNA]</scope>
    <source>
        <strain evidence="3 4">S06.C</strain>
    </source>
</reference>
<dbReference type="RefSeq" id="WP_140841101.1">
    <property type="nucleotide sequence ID" value="NZ_RCZI01000002.1"/>
</dbReference>
<feature type="domain" description="DUF306" evidence="2">
    <location>
        <begin position="32"/>
        <end position="143"/>
    </location>
</feature>
<comment type="caution">
    <text evidence="3">The sequence shown here is derived from an EMBL/GenBank/DDBJ whole genome shotgun (WGS) entry which is preliminary data.</text>
</comment>
<dbReference type="PANTHER" id="PTHR35535">
    <property type="entry name" value="HEAT SHOCK PROTEIN HSLJ"/>
    <property type="match status" value="1"/>
</dbReference>
<evidence type="ECO:0000259" key="2">
    <source>
        <dbReference type="Pfam" id="PF03724"/>
    </source>
</evidence>
<name>A0A502DU89_9BURK</name>
<evidence type="ECO:0000256" key="1">
    <source>
        <dbReference type="SAM" id="SignalP"/>
    </source>
</evidence>
<feature type="chain" id="PRO_5021417666" evidence="1">
    <location>
        <begin position="24"/>
        <end position="146"/>
    </location>
</feature>
<evidence type="ECO:0000313" key="4">
    <source>
        <dbReference type="Proteomes" id="UP000319212"/>
    </source>
</evidence>
<sequence length="146" mass="15411">MRPLVRPAAFAALLLSAAAFLTACGTTVSLDEPIESRTWQLVSIRSQPMPLDPDPQRGAHLQFDGARVTGSGGCNRISGSYQRTGHALRLGQLAATRMACLDGGRSIIETDFLAALQATTQYSLAGGNRLTLLDGGGRTLAVLESR</sequence>
<proteinExistence type="predicted"/>
<keyword evidence="1" id="KW-0732">Signal</keyword>
<dbReference type="Proteomes" id="UP000319212">
    <property type="component" value="Unassembled WGS sequence"/>
</dbReference>
<dbReference type="PROSITE" id="PS51257">
    <property type="entry name" value="PROKAR_LIPOPROTEIN"/>
    <property type="match status" value="1"/>
</dbReference>
<dbReference type="AlphaFoldDB" id="A0A502DU89"/>
<dbReference type="InterPro" id="IPR005184">
    <property type="entry name" value="DUF306_Meta_HslJ"/>
</dbReference>
<dbReference type="Pfam" id="PF03724">
    <property type="entry name" value="META"/>
    <property type="match status" value="1"/>
</dbReference>
<protein>
    <submittedName>
        <fullName evidence="3">META domain-containing protein</fullName>
    </submittedName>
</protein>